<dbReference type="PROSITE" id="PS50113">
    <property type="entry name" value="PAC"/>
    <property type="match status" value="3"/>
</dbReference>
<evidence type="ECO:0000259" key="23">
    <source>
        <dbReference type="PROSITE" id="PS50894"/>
    </source>
</evidence>
<dbReference type="PANTHER" id="PTHR45339:SF1">
    <property type="entry name" value="HYBRID SIGNAL TRANSDUCTION HISTIDINE KINASE J"/>
    <property type="match status" value="1"/>
</dbReference>
<dbReference type="PROSITE" id="PS50110">
    <property type="entry name" value="RESPONSE_REGULATORY"/>
    <property type="match status" value="2"/>
</dbReference>
<evidence type="ECO:0000256" key="14">
    <source>
        <dbReference type="ARBA" id="ARBA00064003"/>
    </source>
</evidence>
<feature type="modified residue" description="Phosphohistidine" evidence="16">
    <location>
        <position position="1115"/>
    </location>
</feature>
<dbReference type="CDD" id="cd17546">
    <property type="entry name" value="REC_hyHK_CKI1_RcsC-like"/>
    <property type="match status" value="2"/>
</dbReference>
<dbReference type="InterPro" id="IPR011006">
    <property type="entry name" value="CheY-like_superfamily"/>
</dbReference>
<gene>
    <name evidence="24" type="ORF">J421_5885</name>
</gene>
<dbReference type="HOGENOM" id="CLU_000445_114_15_0"/>
<evidence type="ECO:0000256" key="10">
    <source>
        <dbReference type="ARBA" id="ARBA00022840"/>
    </source>
</evidence>
<name>W0RSX8_9BACT</name>
<dbReference type="Proteomes" id="UP000019151">
    <property type="component" value="Plasmid 2"/>
</dbReference>
<evidence type="ECO:0000259" key="19">
    <source>
        <dbReference type="PROSITE" id="PS50109"/>
    </source>
</evidence>
<dbReference type="InterPro" id="IPR003594">
    <property type="entry name" value="HATPase_dom"/>
</dbReference>
<dbReference type="InterPro" id="IPR001610">
    <property type="entry name" value="PAC"/>
</dbReference>
<keyword evidence="5 17" id="KW-0597">Phosphoprotein</keyword>
<dbReference type="SUPFAM" id="SSF55785">
    <property type="entry name" value="PYP-like sensor domain (PAS domain)"/>
    <property type="match status" value="4"/>
</dbReference>
<evidence type="ECO:0000256" key="2">
    <source>
        <dbReference type="ARBA" id="ARBA00004651"/>
    </source>
</evidence>
<feature type="domain" description="PAS" evidence="21">
    <location>
        <begin position="266"/>
        <end position="345"/>
    </location>
</feature>
<protein>
    <recommendedName>
        <fullName evidence="15">Sensory/regulatory protein RpfC</fullName>
        <ecNumber evidence="3">2.7.13.3</ecNumber>
    </recommendedName>
</protein>
<evidence type="ECO:0000256" key="13">
    <source>
        <dbReference type="ARBA" id="ARBA00023136"/>
    </source>
</evidence>
<feature type="region of interest" description="Disordered" evidence="18">
    <location>
        <begin position="898"/>
        <end position="920"/>
    </location>
</feature>
<dbReference type="InterPro" id="IPR013656">
    <property type="entry name" value="PAS_4"/>
</dbReference>
<dbReference type="InterPro" id="IPR036641">
    <property type="entry name" value="HPT_dom_sf"/>
</dbReference>
<organism evidence="24 25">
    <name type="scientific">Gemmatirosa kalamazoonensis</name>
    <dbReference type="NCBI Taxonomy" id="861299"/>
    <lineage>
        <taxon>Bacteria</taxon>
        <taxon>Pseudomonadati</taxon>
        <taxon>Gemmatimonadota</taxon>
        <taxon>Gemmatimonadia</taxon>
        <taxon>Gemmatimonadales</taxon>
        <taxon>Gemmatimonadaceae</taxon>
        <taxon>Gemmatirosa</taxon>
    </lineage>
</organism>
<dbReference type="PROSITE" id="PS50109">
    <property type="entry name" value="HIS_KIN"/>
    <property type="match status" value="1"/>
</dbReference>
<dbReference type="eggNOG" id="COG2205">
    <property type="taxonomic scope" value="Bacteria"/>
</dbReference>
<evidence type="ECO:0000256" key="8">
    <source>
        <dbReference type="ARBA" id="ARBA00022741"/>
    </source>
</evidence>
<dbReference type="Gene3D" id="2.10.70.100">
    <property type="match status" value="1"/>
</dbReference>
<comment type="subunit">
    <text evidence="14">At low DSF concentrations, interacts with RpfF.</text>
</comment>
<keyword evidence="9" id="KW-0418">Kinase</keyword>
<dbReference type="FunFam" id="3.30.565.10:FF:000010">
    <property type="entry name" value="Sensor histidine kinase RcsC"/>
    <property type="match status" value="1"/>
</dbReference>
<dbReference type="Pfam" id="PF00072">
    <property type="entry name" value="Response_reg"/>
    <property type="match status" value="2"/>
</dbReference>
<keyword evidence="10" id="KW-0067">ATP-binding</keyword>
<accession>W0RSX8</accession>
<dbReference type="InterPro" id="IPR013655">
    <property type="entry name" value="PAS_fold_3"/>
</dbReference>
<dbReference type="CDD" id="cd16922">
    <property type="entry name" value="HATPase_EvgS-ArcB-TorS-like"/>
    <property type="match status" value="1"/>
</dbReference>
<dbReference type="EC" id="2.7.13.3" evidence="3"/>
<dbReference type="InterPro" id="IPR005467">
    <property type="entry name" value="His_kinase_dom"/>
</dbReference>
<dbReference type="SUPFAM" id="SSF52172">
    <property type="entry name" value="CheY-like"/>
    <property type="match status" value="2"/>
</dbReference>
<feature type="modified residue" description="4-aspartylphosphate" evidence="17">
    <location>
        <position position="980"/>
    </location>
</feature>
<dbReference type="PROSITE" id="PS50112">
    <property type="entry name" value="PAS"/>
    <property type="match status" value="2"/>
</dbReference>
<keyword evidence="25" id="KW-1185">Reference proteome</keyword>
<evidence type="ECO:0000256" key="18">
    <source>
        <dbReference type="SAM" id="MobiDB-lite"/>
    </source>
</evidence>
<dbReference type="SMART" id="SM00387">
    <property type="entry name" value="HATPase_c"/>
    <property type="match status" value="1"/>
</dbReference>
<dbReference type="GO" id="GO:0000155">
    <property type="term" value="F:phosphorelay sensor kinase activity"/>
    <property type="evidence" value="ECO:0007669"/>
    <property type="project" value="InterPro"/>
</dbReference>
<keyword evidence="7" id="KW-0812">Transmembrane</keyword>
<dbReference type="InterPro" id="IPR000014">
    <property type="entry name" value="PAS"/>
</dbReference>
<feature type="compositionally biased region" description="Pro residues" evidence="18">
    <location>
        <begin position="903"/>
        <end position="914"/>
    </location>
</feature>
<dbReference type="InterPro" id="IPR035965">
    <property type="entry name" value="PAS-like_dom_sf"/>
</dbReference>
<evidence type="ECO:0000256" key="3">
    <source>
        <dbReference type="ARBA" id="ARBA00012438"/>
    </source>
</evidence>
<evidence type="ECO:0000256" key="9">
    <source>
        <dbReference type="ARBA" id="ARBA00022777"/>
    </source>
</evidence>
<keyword evidence="12" id="KW-0902">Two-component regulatory system</keyword>
<comment type="subcellular location">
    <subcellularLocation>
        <location evidence="2">Cell membrane</location>
        <topology evidence="2">Multi-pass membrane protein</topology>
    </subcellularLocation>
</comment>
<reference evidence="24 25" key="1">
    <citation type="journal article" date="2014" name="Genome Announc.">
        <title>Genome Sequence and Methylome of Soil Bacterium Gemmatirosa kalamazoonensis KBS708T, a Member of the Rarely Cultivated Gemmatimonadetes Phylum.</title>
        <authorList>
            <person name="Debruyn J.M."/>
            <person name="Radosevich M."/>
            <person name="Wommack K.E."/>
            <person name="Polson S.W."/>
            <person name="Hauser L.J."/>
            <person name="Fawaz M.N."/>
            <person name="Korlach J."/>
            <person name="Tsai Y.C."/>
        </authorList>
    </citation>
    <scope>NUCLEOTIDE SEQUENCE [LARGE SCALE GENOMIC DNA]</scope>
    <source>
        <strain evidence="24 25">KBS708</strain>
        <plasmid evidence="25">Plasmid 2</plasmid>
    </source>
</reference>
<keyword evidence="8" id="KW-0547">Nucleotide-binding</keyword>
<feature type="domain" description="PAS" evidence="21">
    <location>
        <begin position="390"/>
        <end position="442"/>
    </location>
</feature>
<dbReference type="FunFam" id="1.10.287.130:FF:000002">
    <property type="entry name" value="Two-component osmosensing histidine kinase"/>
    <property type="match status" value="1"/>
</dbReference>
<dbReference type="InterPro" id="IPR004358">
    <property type="entry name" value="Sig_transdc_His_kin-like_C"/>
</dbReference>
<evidence type="ECO:0000256" key="11">
    <source>
        <dbReference type="ARBA" id="ARBA00022989"/>
    </source>
</evidence>
<keyword evidence="11" id="KW-1133">Transmembrane helix</keyword>
<dbReference type="InParanoid" id="W0RSX8"/>
<feature type="domain" description="PAC" evidence="22">
    <location>
        <begin position="214"/>
        <end position="265"/>
    </location>
</feature>
<dbReference type="InterPro" id="IPR036097">
    <property type="entry name" value="HisK_dim/P_sf"/>
</dbReference>
<feature type="domain" description="Response regulatory" evidence="20">
    <location>
        <begin position="774"/>
        <end position="895"/>
    </location>
</feature>
<dbReference type="GO" id="GO:0005886">
    <property type="term" value="C:plasma membrane"/>
    <property type="evidence" value="ECO:0007669"/>
    <property type="project" value="UniProtKB-SubCell"/>
</dbReference>
<sequence length="1177" mass="127706">MSSPSLRYAAGVAPSRDAELDELRALIGLTNDIVHVYDADGHYRKVFETPTQRLIRPAVELLGRTVAEILPAEQQRYVRDRLREALATQQPVPVEYELRVGAGTMWLRGVASPISTDAVLWVARDVTERKRAEDRLRRREQQLAEAQQIAHLGSWEHDLGTYTLTWSDETYRILGVAPQWFVPTLRSFMARVHPDDRARVRRGMVEARRRTDGVSVEHRVVRPDGQVRVVLAQSRLEHEDGRPVRVVGTLHDITERTASRDALREQQEFLRQVIDTIPNLVFAKHRDGRFTLVNKATADAYGVTPEELLGKTDADVNADAAEVEHFRRDDLAVMDSLTERFIAEEPVTDPSGRTRWLQTVKRPIVSADGRADQLLGVSTDITQRKHAEATLAQFAAIVASSTYAIVSTDAAGTILSWNPGAERLFGYTDEEIIGRSVAVLRPVAERAGLAERLDRMRLEAPVYQREEVRIRKDGAPVDVAVSRAPIRDEAGRFVGVSAIYHDITERLTAEQRLLAAREAAEAASAAKSEFLANMSHEIRTPMNGVLGMLELALDVAASPEQRDYLGVARASAESLLDIINDILDFSKIEAGKLELDVAPFRLGEAVADTVVALAVQAHEKGLELTVDVAPDVPVTVTGDVGRLRQIVVNLVGNAIKFTHEGEVSVRVALLAETTRDVTVQLSVSDTGIGIAAEQQRAVFEAFAQADASTTREYGGTGLGLAITERIAALMGGRVRVESEPGRGSTFHVTMTLGRGDRDTAEHAALAPAELAELAVLVVDDNATNRHILERTVAGWGMRPTAVADATSALAALEDGVARGAPFDVILLDAQMPDVDGFALAERVRENPRLTGATIMMLSSAQQRDAAARCRALGIARYLVKPVVRASLLDALVASLGGRQAPTAGPPRGPSPTGVPPREAAHAERPLRVLLAEDNPVNQRLATVVLQQRGHAVTAVPNGRLAVEAWQRASESTPFDVVLMDVQMPEMGGFDATAEIRRREAERRDAGRGGTRTPIVALTARAMKGDREACLAAGMDAYLSKPLRSHELLAVLDAVRPVRDDEPAVDRVALLATVGGNRVLLVELVDLFLEQSPSLMALIDAAIADGSADALRRAAHTLKGSLITFAAQRAVAAARALELLGDGDLADPRVRAEASAARAVLAAEIERVRERLVAEARA</sequence>
<evidence type="ECO:0000256" key="15">
    <source>
        <dbReference type="ARBA" id="ARBA00068150"/>
    </source>
</evidence>
<dbReference type="Gene3D" id="3.40.50.2300">
    <property type="match status" value="2"/>
</dbReference>
<dbReference type="SUPFAM" id="SSF55874">
    <property type="entry name" value="ATPase domain of HSP90 chaperone/DNA topoisomerase II/histidine kinase"/>
    <property type="match status" value="1"/>
</dbReference>
<dbReference type="InterPro" id="IPR013767">
    <property type="entry name" value="PAS_fold"/>
</dbReference>
<dbReference type="PANTHER" id="PTHR45339">
    <property type="entry name" value="HYBRID SIGNAL TRANSDUCTION HISTIDINE KINASE J"/>
    <property type="match status" value="1"/>
</dbReference>
<dbReference type="Gene3D" id="1.10.287.130">
    <property type="match status" value="1"/>
</dbReference>
<dbReference type="InterPro" id="IPR001789">
    <property type="entry name" value="Sig_transdc_resp-reg_receiver"/>
</dbReference>
<dbReference type="CDD" id="cd00082">
    <property type="entry name" value="HisKA"/>
    <property type="match status" value="1"/>
</dbReference>
<dbReference type="OrthoDB" id="9815750at2"/>
<dbReference type="NCBIfam" id="TIGR00229">
    <property type="entry name" value="sensory_box"/>
    <property type="match status" value="4"/>
</dbReference>
<dbReference type="KEGG" id="gba:J421_5885"/>
<evidence type="ECO:0000259" key="22">
    <source>
        <dbReference type="PROSITE" id="PS50113"/>
    </source>
</evidence>
<dbReference type="SMART" id="SM00086">
    <property type="entry name" value="PAC"/>
    <property type="match status" value="4"/>
</dbReference>
<evidence type="ECO:0000256" key="16">
    <source>
        <dbReference type="PROSITE-ProRule" id="PRU00110"/>
    </source>
</evidence>
<dbReference type="SUPFAM" id="SSF47384">
    <property type="entry name" value="Homodimeric domain of signal transducing histidine kinase"/>
    <property type="match status" value="1"/>
</dbReference>
<dbReference type="SUPFAM" id="SSF47226">
    <property type="entry name" value="Histidine-containing phosphotransfer domain, HPT domain"/>
    <property type="match status" value="1"/>
</dbReference>
<dbReference type="GO" id="GO:0006355">
    <property type="term" value="P:regulation of DNA-templated transcription"/>
    <property type="evidence" value="ECO:0007669"/>
    <property type="project" value="InterPro"/>
</dbReference>
<dbReference type="InterPro" id="IPR036890">
    <property type="entry name" value="HATPase_C_sf"/>
</dbReference>
<dbReference type="Gene3D" id="3.30.565.10">
    <property type="entry name" value="Histidine kinase-like ATPase, C-terminal domain"/>
    <property type="match status" value="1"/>
</dbReference>
<proteinExistence type="predicted"/>
<evidence type="ECO:0000259" key="20">
    <source>
        <dbReference type="PROSITE" id="PS50110"/>
    </source>
</evidence>
<dbReference type="Pfam" id="PF00512">
    <property type="entry name" value="HisKA"/>
    <property type="match status" value="1"/>
</dbReference>
<dbReference type="Pfam" id="PF00989">
    <property type="entry name" value="PAS"/>
    <property type="match status" value="1"/>
</dbReference>
<evidence type="ECO:0000256" key="12">
    <source>
        <dbReference type="ARBA" id="ARBA00023012"/>
    </source>
</evidence>
<geneLocation type="plasmid" evidence="24 25">
    <name>2</name>
</geneLocation>
<dbReference type="SMART" id="SM00388">
    <property type="entry name" value="HisKA"/>
    <property type="match status" value="1"/>
</dbReference>
<evidence type="ECO:0000256" key="7">
    <source>
        <dbReference type="ARBA" id="ARBA00022692"/>
    </source>
</evidence>
<evidence type="ECO:0000259" key="21">
    <source>
        <dbReference type="PROSITE" id="PS50112"/>
    </source>
</evidence>
<keyword evidence="13" id="KW-0472">Membrane</keyword>
<evidence type="ECO:0000256" key="4">
    <source>
        <dbReference type="ARBA" id="ARBA00022475"/>
    </source>
</evidence>
<evidence type="ECO:0000313" key="25">
    <source>
        <dbReference type="Proteomes" id="UP000019151"/>
    </source>
</evidence>
<dbReference type="Gene3D" id="3.30.450.20">
    <property type="entry name" value="PAS domain"/>
    <property type="match status" value="4"/>
</dbReference>
<dbReference type="CDD" id="cd00130">
    <property type="entry name" value="PAS"/>
    <property type="match status" value="4"/>
</dbReference>
<dbReference type="SMART" id="SM00448">
    <property type="entry name" value="REC"/>
    <property type="match status" value="2"/>
</dbReference>
<dbReference type="SMART" id="SM00091">
    <property type="entry name" value="PAS"/>
    <property type="match status" value="4"/>
</dbReference>
<dbReference type="Pfam" id="PF08447">
    <property type="entry name" value="PAS_3"/>
    <property type="match status" value="1"/>
</dbReference>
<dbReference type="Pfam" id="PF02518">
    <property type="entry name" value="HATPase_c"/>
    <property type="match status" value="1"/>
</dbReference>
<keyword evidence="4" id="KW-1003">Cell membrane</keyword>
<evidence type="ECO:0000313" key="24">
    <source>
        <dbReference type="EMBL" id="AHG93420.1"/>
    </source>
</evidence>
<dbReference type="PROSITE" id="PS50894">
    <property type="entry name" value="HPT"/>
    <property type="match status" value="1"/>
</dbReference>
<evidence type="ECO:0000256" key="1">
    <source>
        <dbReference type="ARBA" id="ARBA00000085"/>
    </source>
</evidence>
<dbReference type="EMBL" id="CP007130">
    <property type="protein sequence ID" value="AHG93420.1"/>
    <property type="molecule type" value="Genomic_DNA"/>
</dbReference>
<evidence type="ECO:0000256" key="6">
    <source>
        <dbReference type="ARBA" id="ARBA00022679"/>
    </source>
</evidence>
<dbReference type="GO" id="GO:0005524">
    <property type="term" value="F:ATP binding"/>
    <property type="evidence" value="ECO:0007669"/>
    <property type="project" value="UniProtKB-KW"/>
</dbReference>
<dbReference type="RefSeq" id="WP_025414724.1">
    <property type="nucleotide sequence ID" value="NZ_CP007130.1"/>
</dbReference>
<dbReference type="InterPro" id="IPR000700">
    <property type="entry name" value="PAS-assoc_C"/>
</dbReference>
<feature type="modified residue" description="4-aspartylphosphate" evidence="17">
    <location>
        <position position="828"/>
    </location>
</feature>
<dbReference type="eggNOG" id="COG0642">
    <property type="taxonomic scope" value="Bacteria"/>
</dbReference>
<evidence type="ECO:0000256" key="5">
    <source>
        <dbReference type="ARBA" id="ARBA00022553"/>
    </source>
</evidence>
<feature type="domain" description="PAC" evidence="22">
    <location>
        <begin position="341"/>
        <end position="393"/>
    </location>
</feature>
<dbReference type="Gene3D" id="1.20.120.160">
    <property type="entry name" value="HPT domain"/>
    <property type="match status" value="1"/>
</dbReference>
<dbReference type="AlphaFoldDB" id="W0RSX8"/>
<keyword evidence="6" id="KW-0808">Transferase</keyword>
<feature type="domain" description="HPt" evidence="23">
    <location>
        <begin position="1076"/>
        <end position="1174"/>
    </location>
</feature>
<comment type="catalytic activity">
    <reaction evidence="1">
        <text>ATP + protein L-histidine = ADP + protein N-phospho-L-histidine.</text>
        <dbReference type="EC" id="2.7.13.3"/>
    </reaction>
</comment>
<dbReference type="InterPro" id="IPR008207">
    <property type="entry name" value="Sig_transdc_His_kin_Hpt_dom"/>
</dbReference>
<dbReference type="PATRIC" id="fig|861299.3.peg.5932"/>
<evidence type="ECO:0000256" key="17">
    <source>
        <dbReference type="PROSITE-ProRule" id="PRU00169"/>
    </source>
</evidence>
<feature type="domain" description="Histidine kinase" evidence="19">
    <location>
        <begin position="533"/>
        <end position="754"/>
    </location>
</feature>
<feature type="domain" description="Response regulatory" evidence="20">
    <location>
        <begin position="927"/>
        <end position="1055"/>
    </location>
</feature>
<dbReference type="eggNOG" id="COG5002">
    <property type="taxonomic scope" value="Bacteria"/>
</dbReference>
<dbReference type="InterPro" id="IPR003661">
    <property type="entry name" value="HisK_dim/P_dom"/>
</dbReference>
<feature type="domain" description="PAC" evidence="22">
    <location>
        <begin position="463"/>
        <end position="515"/>
    </location>
</feature>
<dbReference type="Pfam" id="PF08448">
    <property type="entry name" value="PAS_4"/>
    <property type="match status" value="2"/>
</dbReference>
<dbReference type="Pfam" id="PF01627">
    <property type="entry name" value="Hpt"/>
    <property type="match status" value="1"/>
</dbReference>
<keyword evidence="24" id="KW-0614">Plasmid</keyword>
<dbReference type="PRINTS" id="PR00344">
    <property type="entry name" value="BCTRLSENSOR"/>
</dbReference>